<sequence length="562" mass="65780">MENIDINFENIGSIIDYMKNKFKSIGNQKNNSRYARNKALSIYSTFDKTLKRREVQDLLETIEKKAKMMKIEILNDKMEIASDTRLTKEFETNQVETKVDENDTESDSEDCTESDNEDHVDYQTDETSKHDCLDGENFLMITHEEIENSIENWKRTRSQSGQLDRNDAKYGTRTPPHKIIESFPNSDIIPRSSNNERILKASAENLASPNEVKYFQEFIPLFEKYKDQEKNNIYSCTNDDVMDIRGDSGFAKFLTIDQYAKLLSVRPKRNAVLPECWHRIIEEYYMESLTENEPKKTISDWLRITESLIIVKDTEEITKLKKYLYRVMLPLIESFLKPIPDISAPNTSEHHYWAEFGHRFFSYALQEFVGLDWRAQVPVLASKYRKNYGLDHAIHKIVEGEASDLLAWSWETGEEILVGEQAGPPTEPNLTKLSMDFFKLYRELRDCVNVRILHAMEVGDINYNNRAVFGILGYLFEIKMLIMWRDGVYIYEEFGSFTIASHSNMIHTMKDGILKLLEFVMVIKEELKRSVEVEYDNDKIQLFKRKFSDIIQTKPSPLKVSR</sequence>
<evidence type="ECO:0000313" key="1">
    <source>
        <dbReference type="EMBL" id="CAG8540192.1"/>
    </source>
</evidence>
<proteinExistence type="predicted"/>
<accession>A0ACA9LNL6</accession>
<reference evidence="1" key="1">
    <citation type="submission" date="2021-06" db="EMBL/GenBank/DDBJ databases">
        <authorList>
            <person name="Kallberg Y."/>
            <person name="Tangrot J."/>
            <person name="Rosling A."/>
        </authorList>
    </citation>
    <scope>NUCLEOTIDE SEQUENCE</scope>
    <source>
        <strain evidence="1">AU212A</strain>
    </source>
</reference>
<protein>
    <submittedName>
        <fullName evidence="1">7704_t:CDS:1</fullName>
    </submittedName>
</protein>
<name>A0ACA9LNL6_9GLOM</name>
<comment type="caution">
    <text evidence="1">The sequence shown here is derived from an EMBL/GenBank/DDBJ whole genome shotgun (WGS) entry which is preliminary data.</text>
</comment>
<evidence type="ECO:0000313" key="2">
    <source>
        <dbReference type="Proteomes" id="UP000789860"/>
    </source>
</evidence>
<keyword evidence="2" id="KW-1185">Reference proteome</keyword>
<feature type="non-terminal residue" evidence="1">
    <location>
        <position position="562"/>
    </location>
</feature>
<organism evidence="1 2">
    <name type="scientific">Scutellospora calospora</name>
    <dbReference type="NCBI Taxonomy" id="85575"/>
    <lineage>
        <taxon>Eukaryota</taxon>
        <taxon>Fungi</taxon>
        <taxon>Fungi incertae sedis</taxon>
        <taxon>Mucoromycota</taxon>
        <taxon>Glomeromycotina</taxon>
        <taxon>Glomeromycetes</taxon>
        <taxon>Diversisporales</taxon>
        <taxon>Gigasporaceae</taxon>
        <taxon>Scutellospora</taxon>
    </lineage>
</organism>
<dbReference type="EMBL" id="CAJVPM010006937">
    <property type="protein sequence ID" value="CAG8540192.1"/>
    <property type="molecule type" value="Genomic_DNA"/>
</dbReference>
<gene>
    <name evidence="1" type="ORF">SCALOS_LOCUS4813</name>
</gene>
<dbReference type="Proteomes" id="UP000789860">
    <property type="component" value="Unassembled WGS sequence"/>
</dbReference>